<reference evidence="4 5" key="1">
    <citation type="journal article" date="2023" name="Commun. Biol.">
        <title>Genome analysis of Parmales, the sister group of diatoms, reveals the evolutionary specialization of diatoms from phago-mixotrophs to photoautotrophs.</title>
        <authorList>
            <person name="Ban H."/>
            <person name="Sato S."/>
            <person name="Yoshikawa S."/>
            <person name="Yamada K."/>
            <person name="Nakamura Y."/>
            <person name="Ichinomiya M."/>
            <person name="Sato N."/>
            <person name="Blanc-Mathieu R."/>
            <person name="Endo H."/>
            <person name="Kuwata A."/>
            <person name="Ogata H."/>
        </authorList>
    </citation>
    <scope>NUCLEOTIDE SEQUENCE [LARGE SCALE GENOMIC DNA]</scope>
</reference>
<feature type="region of interest" description="Disordered" evidence="2">
    <location>
        <begin position="158"/>
        <end position="182"/>
    </location>
</feature>
<sequence length="1274" mass="139300">MAQTTLLPCTLAHSSGHDSPSNAAPLSSLSSSSSSPPDSGFVSPKFSQYPVTLTYHLQQHSSIEQIRVLSHERYVSKKIDIYVGNGSSASTAKFRKLGYLKLSPSTDPSYTRRELKSVNVNATGSFLKLVLSQPHPDAGNFCNQVGIVGVEFRGDFTGEDDKMGRDARDNEDLPEPPNRPAKADAELATTQDITISTPSSPSPSLALANPSSSADALDEEMMQRAEAVREAKETAVRNQDYARAKAAKDAESSILAAASECARLLEMKAAAVADEDYDRALMLKGEVDAKHQQAEEQMRQLGVKLPGPEVEEEPEPEPEPEPEAEPEQDVPEPKPPTPPLTLLEEAEADTMLGDDPQYQKRLDAGEAPVPPSPRLQQLLSAAGSDSPRAKTEKRDKPEPEPEPEVKEPEPQPQPEKQEPKAEPEAEQQKDAAPAAPEETAADEPPAQPEPSEPAAAPVETEASPTPPPSTPPPSTPPPSTPPPSTPPPSTPPPSTPPPALDLTEALAAKQFLDTQASPAMSPRVEAPPATPPPATPPPPLDEDEPAPTPVPTPPPTPPPKPLTPPSPDPVPDNAELANEYSEWDEARSVIKNKSRERRQKIKDQYEHDLQVAAAESSSMSAEHELTLSYLKALEVEKAEQEEKATKIQSQLRAKAAQKTTEQLRQIKAQTKYGNISSSLFDIVKKRGGGVESVLSELCDVLLVGSEDKVEVCMFKAMDIIEALEMCLRSKSTAKWLTAPSPRADPEQQPEQQQEETLVPQLTKDVMCPLMEATVRSLVGRLGDNHSGMSDAALEALEKIGSWPCCGAAFVAQIALKRLYKWEELMWRPVTNRLKLLEKLLKFAVQEGASGAGVLAAASLKFAKDCGAFDDDKKSHESIVLAAKSLEKVALEIMGEDAPVMIGDMRATSLLAEMQKAERARYTKLDKLVQRATTQGMDLDYLSTNVVGQTIEDVNNATEQTLSEVDDLFDRLIAKMQKRRSDMKAMVNQISEGKINALTHQKEDIESIKKGLDETTAMAKDAMQMHHKEEYSALIEPLTKHLELLAEQHKNTQRTSCDDSSITFVVGNLVDSFGAIHTSADSLPGFDVENNKENAAPPEINQVGAQSQGQDLGRDVHLTVRALIPKNNGGLVGDAYHQAPPRDTVVVEVRRGSEREVAKSGVEGEVLGRVVIVNTIMNPPRDEYKVEQYFEQLYTQTDLHPDFLEKDKQFVEKRRSPVTHRNVPTTRFTKAIKFTNEDSKWMKKLRQQAATFSWQKELVTAEEGLSPRVEEALWT</sequence>
<feature type="compositionally biased region" description="Low complexity" evidence="2">
    <location>
        <begin position="431"/>
        <end position="444"/>
    </location>
</feature>
<feature type="coiled-coil region" evidence="1">
    <location>
        <begin position="630"/>
        <end position="657"/>
    </location>
</feature>
<feature type="compositionally biased region" description="Low complexity" evidence="2">
    <location>
        <begin position="18"/>
        <end position="39"/>
    </location>
</feature>
<feature type="compositionally biased region" description="Basic and acidic residues" evidence="2">
    <location>
        <begin position="387"/>
        <end position="429"/>
    </location>
</feature>
<organism evidence="4 5">
    <name type="scientific">Tetraparma gracilis</name>
    <dbReference type="NCBI Taxonomy" id="2962635"/>
    <lineage>
        <taxon>Eukaryota</taxon>
        <taxon>Sar</taxon>
        <taxon>Stramenopiles</taxon>
        <taxon>Ochrophyta</taxon>
        <taxon>Bolidophyceae</taxon>
        <taxon>Parmales</taxon>
        <taxon>Triparmaceae</taxon>
        <taxon>Tetraparma</taxon>
    </lineage>
</organism>
<name>A0ABQ6N2P9_9STRA</name>
<evidence type="ECO:0000313" key="4">
    <source>
        <dbReference type="EMBL" id="GMI39142.1"/>
    </source>
</evidence>
<feature type="region of interest" description="Disordered" evidence="2">
    <location>
        <begin position="288"/>
        <end position="585"/>
    </location>
</feature>
<feature type="compositionally biased region" description="Low complexity" evidence="2">
    <location>
        <begin position="452"/>
        <end position="463"/>
    </location>
</feature>
<evidence type="ECO:0000256" key="1">
    <source>
        <dbReference type="SAM" id="Coils"/>
    </source>
</evidence>
<dbReference type="EMBL" id="BRYB01002070">
    <property type="protein sequence ID" value="GMI39142.1"/>
    <property type="molecule type" value="Genomic_DNA"/>
</dbReference>
<comment type="caution">
    <text evidence="4">The sequence shown here is derived from an EMBL/GenBank/DDBJ whole genome shotgun (WGS) entry which is preliminary data.</text>
</comment>
<accession>A0ABQ6N2P9</accession>
<feature type="compositionally biased region" description="Acidic residues" evidence="2">
    <location>
        <begin position="309"/>
        <end position="330"/>
    </location>
</feature>
<keyword evidence="1" id="KW-0175">Coiled coil</keyword>
<feature type="compositionally biased region" description="Pro residues" evidence="2">
    <location>
        <begin position="546"/>
        <end position="570"/>
    </location>
</feature>
<proteinExistence type="predicted"/>
<feature type="region of interest" description="Disordered" evidence="2">
    <location>
        <begin position="1"/>
        <end position="41"/>
    </location>
</feature>
<dbReference type="PANTHER" id="PTHR13371:SF0">
    <property type="entry name" value="CENTROSOMAL PROTEIN OF 104 KDA"/>
    <property type="match status" value="1"/>
</dbReference>
<feature type="compositionally biased region" description="Low complexity" evidence="2">
    <location>
        <begin position="196"/>
        <end position="215"/>
    </location>
</feature>
<feature type="compositionally biased region" description="Pro residues" evidence="2">
    <location>
        <begin position="528"/>
        <end position="539"/>
    </location>
</feature>
<dbReference type="PROSITE" id="PS50096">
    <property type="entry name" value="IQ"/>
    <property type="match status" value="1"/>
</dbReference>
<dbReference type="InterPro" id="IPR048739">
    <property type="entry name" value="CEP104_N"/>
</dbReference>
<dbReference type="Proteomes" id="UP001165060">
    <property type="component" value="Unassembled WGS sequence"/>
</dbReference>
<keyword evidence="5" id="KW-1185">Reference proteome</keyword>
<evidence type="ECO:0000256" key="2">
    <source>
        <dbReference type="SAM" id="MobiDB-lite"/>
    </source>
</evidence>
<feature type="compositionally biased region" description="Basic and acidic residues" evidence="2">
    <location>
        <begin position="288"/>
        <end position="298"/>
    </location>
</feature>
<dbReference type="InterPro" id="IPR052607">
    <property type="entry name" value="CEP104-like"/>
</dbReference>
<feature type="compositionally biased region" description="Low complexity" evidence="2">
    <location>
        <begin position="746"/>
        <end position="755"/>
    </location>
</feature>
<gene>
    <name evidence="4" type="ORF">TeGR_g9597</name>
</gene>
<feature type="compositionally biased region" description="Pro residues" evidence="2">
    <location>
        <begin position="464"/>
        <end position="499"/>
    </location>
</feature>
<dbReference type="Pfam" id="PF21040">
    <property type="entry name" value="CEP104-like_TOG"/>
    <property type="match status" value="1"/>
</dbReference>
<evidence type="ECO:0000313" key="5">
    <source>
        <dbReference type="Proteomes" id="UP001165060"/>
    </source>
</evidence>
<feature type="domain" description="Centrosomal protein CEP104 N-terminal" evidence="3">
    <location>
        <begin position="40"/>
        <end position="152"/>
    </location>
</feature>
<evidence type="ECO:0000259" key="3">
    <source>
        <dbReference type="Pfam" id="PF21038"/>
    </source>
</evidence>
<dbReference type="Pfam" id="PF21038">
    <property type="entry name" value="CEP104_N"/>
    <property type="match status" value="1"/>
</dbReference>
<protein>
    <recommendedName>
        <fullName evidence="3">Centrosomal protein CEP104 N-terminal domain-containing protein</fullName>
    </recommendedName>
</protein>
<feature type="region of interest" description="Disordered" evidence="2">
    <location>
        <begin position="737"/>
        <end position="756"/>
    </location>
</feature>
<dbReference type="PANTHER" id="PTHR13371">
    <property type="entry name" value="GLYCINE-, GLUTAMATE-, THIENYLCYCLOHEXYLPIPERIDINE-BINDING PROTEIN"/>
    <property type="match status" value="1"/>
</dbReference>
<feature type="compositionally biased region" description="Basic and acidic residues" evidence="2">
    <location>
        <begin position="158"/>
        <end position="171"/>
    </location>
</feature>
<feature type="region of interest" description="Disordered" evidence="2">
    <location>
        <begin position="194"/>
        <end position="217"/>
    </location>
</feature>